<dbReference type="Gene3D" id="3.30.70.1170">
    <property type="entry name" value="Sun protein, domain 3"/>
    <property type="match status" value="1"/>
</dbReference>
<dbReference type="PANTHER" id="PTHR22807:SF54">
    <property type="entry name" value="CHROMOSOME UNDETERMINED SCAFFOLD_82, WHOLE GENOME SHOTGUN SEQUENCE"/>
    <property type="match status" value="1"/>
</dbReference>
<dbReference type="PANTHER" id="PTHR22807">
    <property type="entry name" value="NOP2 YEAST -RELATED NOL1/NOP2/FMU SUN DOMAIN-CONTAINING"/>
    <property type="match status" value="1"/>
</dbReference>
<dbReference type="GO" id="GO:0009383">
    <property type="term" value="F:rRNA (cytosine-C5-)-methyltransferase activity"/>
    <property type="evidence" value="ECO:0007669"/>
    <property type="project" value="TreeGrafter"/>
</dbReference>
<keyword evidence="4 5" id="KW-0694">RNA-binding</keyword>
<dbReference type="SUPFAM" id="SSF53335">
    <property type="entry name" value="S-adenosyl-L-methionine-dependent methyltransferases"/>
    <property type="match status" value="1"/>
</dbReference>
<evidence type="ECO:0000313" key="9">
    <source>
        <dbReference type="Proteomes" id="UP000220251"/>
    </source>
</evidence>
<reference evidence="9" key="1">
    <citation type="submission" date="2015-06" db="EMBL/GenBank/DDBJ databases">
        <authorList>
            <person name="Bertelli C."/>
        </authorList>
    </citation>
    <scope>NUCLEOTIDE SEQUENCE [LARGE SCALE GENOMIC DNA]</scope>
    <source>
        <strain evidence="9">CRIB-30</strain>
    </source>
</reference>
<dbReference type="InterPro" id="IPR001678">
    <property type="entry name" value="MeTrfase_RsmB-F_NOP2_dom"/>
</dbReference>
<name>A0A0H5DNE9_9BACT</name>
<evidence type="ECO:0000256" key="2">
    <source>
        <dbReference type="ARBA" id="ARBA00022679"/>
    </source>
</evidence>
<comment type="similarity">
    <text evidence="5">Belongs to the class I-like SAM-binding methyltransferase superfamily. RsmB/NOP family.</text>
</comment>
<dbReference type="AlphaFoldDB" id="A0A0H5DNE9"/>
<dbReference type="CDD" id="cd02440">
    <property type="entry name" value="AdoMet_MTases"/>
    <property type="match status" value="1"/>
</dbReference>
<dbReference type="InterPro" id="IPR049560">
    <property type="entry name" value="MeTrfase_RsmB-F_NOP2_cat"/>
</dbReference>
<dbReference type="RefSeq" id="WP_239414328.1">
    <property type="nucleotide sequence ID" value="NZ_CWGJ01000006.1"/>
</dbReference>
<dbReference type="Pfam" id="PF01189">
    <property type="entry name" value="Methyltr_RsmB-F"/>
    <property type="match status" value="1"/>
</dbReference>
<evidence type="ECO:0000256" key="4">
    <source>
        <dbReference type="ARBA" id="ARBA00022884"/>
    </source>
</evidence>
<organism evidence="8 9">
    <name type="scientific">Estrella lausannensis</name>
    <dbReference type="NCBI Taxonomy" id="483423"/>
    <lineage>
        <taxon>Bacteria</taxon>
        <taxon>Pseudomonadati</taxon>
        <taxon>Chlamydiota</taxon>
        <taxon>Chlamydiia</taxon>
        <taxon>Parachlamydiales</taxon>
        <taxon>Candidatus Criblamydiaceae</taxon>
        <taxon>Estrella</taxon>
    </lineage>
</organism>
<keyword evidence="1 5" id="KW-0489">Methyltransferase</keyword>
<evidence type="ECO:0000313" key="8">
    <source>
        <dbReference type="EMBL" id="CRX37836.1"/>
    </source>
</evidence>
<sequence length="420" mass="47830">MKRRLPHRHHHKKRAERPPQNSFYHESTDDEIIEEETPGLNPFRMQHMQHILSTYELKGIPMDKVLRDHFKMNKSVGSKDRAFIANTVYSLIRHLSLIDYLLDETPSWVDRLRLFFREDLGALKSDQDIPLHVRACMPEFFFDLLKKQYGEEKAFSIASVLNEEAPTTIRANPLRIEREGLLKKIQEHVHAEPTSKSPLGIVLAKRIDLFSLPEFKAGLFEVQDEASQIAAELVRAKEGDSVLDYCAGSGGKTLLIAARMQNKGQVYLHDVRPSALSEAKLRLRRAGVQNAQIIQAEDPKLSKLKKKMDWVLVDAPCSGTGTLRRNPDMKWKIDQALIDRLRGEQRTIFESALSFVKEGGYIVYATCSILDQENEKQVEHFLAKYPVKLAESFFISLPESGGMDGFFAAVFKRTGPATKS</sequence>
<dbReference type="GO" id="GO:0003723">
    <property type="term" value="F:RNA binding"/>
    <property type="evidence" value="ECO:0007669"/>
    <property type="project" value="UniProtKB-UniRule"/>
</dbReference>
<dbReference type="Proteomes" id="UP000220251">
    <property type="component" value="Unassembled WGS sequence"/>
</dbReference>
<protein>
    <submittedName>
        <fullName evidence="8">Putative ribosomal RNA small subunit methyltransferase B</fullName>
        <ecNumber evidence="8">2.1.1.176</ecNumber>
    </submittedName>
</protein>
<dbReference type="InterPro" id="IPR054728">
    <property type="entry name" value="RsmB-like_ferredoxin"/>
</dbReference>
<keyword evidence="9" id="KW-1185">Reference proteome</keyword>
<dbReference type="GO" id="GO:0000470">
    <property type="term" value="P:maturation of LSU-rRNA"/>
    <property type="evidence" value="ECO:0007669"/>
    <property type="project" value="TreeGrafter"/>
</dbReference>
<feature type="compositionally biased region" description="Basic residues" evidence="6">
    <location>
        <begin position="1"/>
        <end position="15"/>
    </location>
</feature>
<proteinExistence type="inferred from homology"/>
<feature type="active site" description="Nucleophile" evidence="5">
    <location>
        <position position="367"/>
    </location>
</feature>
<gene>
    <name evidence="8" type="primary">rsmB</name>
    <name evidence="8" type="ORF">ELAC_0481</name>
</gene>
<dbReference type="Pfam" id="PF22458">
    <property type="entry name" value="RsmF-B_ferredox"/>
    <property type="match status" value="1"/>
</dbReference>
<evidence type="ECO:0000259" key="7">
    <source>
        <dbReference type="PROSITE" id="PS51686"/>
    </source>
</evidence>
<feature type="domain" description="SAM-dependent MTase RsmB/NOP-type" evidence="7">
    <location>
        <begin position="157"/>
        <end position="420"/>
    </location>
</feature>
<evidence type="ECO:0000256" key="3">
    <source>
        <dbReference type="ARBA" id="ARBA00022691"/>
    </source>
</evidence>
<evidence type="ECO:0000256" key="6">
    <source>
        <dbReference type="SAM" id="MobiDB-lite"/>
    </source>
</evidence>
<keyword evidence="2 5" id="KW-0808">Transferase</keyword>
<dbReference type="GO" id="GO:0070475">
    <property type="term" value="P:rRNA base methylation"/>
    <property type="evidence" value="ECO:0007669"/>
    <property type="project" value="TreeGrafter"/>
</dbReference>
<dbReference type="InterPro" id="IPR029063">
    <property type="entry name" value="SAM-dependent_MTases_sf"/>
</dbReference>
<feature type="binding site" evidence="5">
    <location>
        <position position="314"/>
    </location>
    <ligand>
        <name>S-adenosyl-L-methionine</name>
        <dbReference type="ChEBI" id="CHEBI:59789"/>
    </ligand>
</feature>
<dbReference type="PRINTS" id="PR02008">
    <property type="entry name" value="RCMTFAMILY"/>
</dbReference>
<keyword evidence="3 5" id="KW-0949">S-adenosyl-L-methionine</keyword>
<evidence type="ECO:0000256" key="5">
    <source>
        <dbReference type="PROSITE-ProRule" id="PRU01023"/>
    </source>
</evidence>
<feature type="binding site" evidence="5">
    <location>
        <position position="270"/>
    </location>
    <ligand>
        <name>S-adenosyl-L-methionine</name>
        <dbReference type="ChEBI" id="CHEBI:59789"/>
    </ligand>
</feature>
<dbReference type="InterPro" id="IPR023267">
    <property type="entry name" value="RCMT"/>
</dbReference>
<dbReference type="EC" id="2.1.1.176" evidence="8"/>
<feature type="region of interest" description="Disordered" evidence="6">
    <location>
        <begin position="1"/>
        <end position="29"/>
    </location>
</feature>
<evidence type="ECO:0000256" key="1">
    <source>
        <dbReference type="ARBA" id="ARBA00022603"/>
    </source>
</evidence>
<dbReference type="EMBL" id="CWGJ01000006">
    <property type="protein sequence ID" value="CRX37836.1"/>
    <property type="molecule type" value="Genomic_DNA"/>
</dbReference>
<comment type="caution">
    <text evidence="5">Lacks conserved residue(s) required for the propagation of feature annotation.</text>
</comment>
<dbReference type="Gene3D" id="3.40.50.150">
    <property type="entry name" value="Vaccinia Virus protein VP39"/>
    <property type="match status" value="1"/>
</dbReference>
<dbReference type="PROSITE" id="PS51686">
    <property type="entry name" value="SAM_MT_RSMB_NOP"/>
    <property type="match status" value="1"/>
</dbReference>
<accession>A0A0H5DNE9</accession>